<dbReference type="RefSeq" id="WP_147015343.1">
    <property type="nucleotide sequence ID" value="NZ_VORB01000011.1"/>
</dbReference>
<dbReference type="PANTHER" id="PTHR42637">
    <property type="entry name" value="TRNA-(MS[2]IO[6]A)-HYDROXYLASE"/>
    <property type="match status" value="1"/>
</dbReference>
<organism evidence="1 2">
    <name type="scientific">Luteibaculum oceani</name>
    <dbReference type="NCBI Taxonomy" id="1294296"/>
    <lineage>
        <taxon>Bacteria</taxon>
        <taxon>Pseudomonadati</taxon>
        <taxon>Bacteroidota</taxon>
        <taxon>Flavobacteriia</taxon>
        <taxon>Flavobacteriales</taxon>
        <taxon>Luteibaculaceae</taxon>
        <taxon>Luteibaculum</taxon>
    </lineage>
</organism>
<dbReference type="GO" id="GO:0006400">
    <property type="term" value="P:tRNA modification"/>
    <property type="evidence" value="ECO:0007669"/>
    <property type="project" value="InterPro"/>
</dbReference>
<protein>
    <submittedName>
        <fullName evidence="1">tRNA-(Ms[2]io[6]A)-hydroxylase</fullName>
    </submittedName>
</protein>
<dbReference type="PIRSF" id="PIRSF020736">
    <property type="entry name" value="MiaE"/>
    <property type="match status" value="1"/>
</dbReference>
<dbReference type="InterPro" id="IPR010386">
    <property type="entry name" value="tRNA-Hydrxlase_MiaE"/>
</dbReference>
<dbReference type="AlphaFoldDB" id="A0A5C6UZN0"/>
<keyword evidence="2" id="KW-1185">Reference proteome</keyword>
<sequence>MKLSLDLSYQTPKEWANVVLSDFDAFLQDHADCERKASSMAMSLVAKAPDKTKIIPGLIDTALEELEHFQMVYQVMEKRGVMLPREMEKDMYIHDLVAKCRHGAEERFLDRLLLGSIIECRGAERFRLVAEALEPGELKDFYKMLWTSEAKHGNIYVKFALEYYEEQEVFNRLEELNQAEGEICAQLKWRPALH</sequence>
<name>A0A5C6UZN0_9FLAO</name>
<dbReference type="GO" id="GO:0045301">
    <property type="term" value="F:tRNA 2-(methylsulfanyl)-N(6)-isopentenyladenosine(37) hydroxylase activity"/>
    <property type="evidence" value="ECO:0007669"/>
    <property type="project" value="InterPro"/>
</dbReference>
<dbReference type="InterPro" id="IPR012347">
    <property type="entry name" value="Ferritin-like"/>
</dbReference>
<dbReference type="Gene3D" id="1.20.1260.10">
    <property type="match status" value="1"/>
</dbReference>
<gene>
    <name evidence="1" type="ORF">FRX97_11375</name>
</gene>
<evidence type="ECO:0000313" key="2">
    <source>
        <dbReference type="Proteomes" id="UP000321168"/>
    </source>
</evidence>
<dbReference type="OrthoDB" id="9802518at2"/>
<evidence type="ECO:0000313" key="1">
    <source>
        <dbReference type="EMBL" id="TXC76105.1"/>
    </source>
</evidence>
<dbReference type="Proteomes" id="UP000321168">
    <property type="component" value="Unassembled WGS sequence"/>
</dbReference>
<dbReference type="CDD" id="cd07910">
    <property type="entry name" value="MiaE"/>
    <property type="match status" value="1"/>
</dbReference>
<dbReference type="InterPro" id="IPR009078">
    <property type="entry name" value="Ferritin-like_SF"/>
</dbReference>
<accession>A0A5C6UZN0</accession>
<dbReference type="PANTHER" id="PTHR42637:SF1">
    <property type="entry name" value="TRNA 2-(METHYLSULFANYL)-N(6)-ISOPENTENYLADENOSINE(37) HYDROXYLASE"/>
    <property type="match status" value="1"/>
</dbReference>
<comment type="caution">
    <text evidence="1">The sequence shown here is derived from an EMBL/GenBank/DDBJ whole genome shotgun (WGS) entry which is preliminary data.</text>
</comment>
<reference evidence="1 2" key="1">
    <citation type="submission" date="2019-08" db="EMBL/GenBank/DDBJ databases">
        <title>Genome of Luteibaculum oceani JCM 18817.</title>
        <authorList>
            <person name="Bowman J.P."/>
        </authorList>
    </citation>
    <scope>NUCLEOTIDE SEQUENCE [LARGE SCALE GENOMIC DNA]</scope>
    <source>
        <strain evidence="1 2">JCM 18817</strain>
    </source>
</reference>
<dbReference type="Pfam" id="PF06175">
    <property type="entry name" value="MiaE"/>
    <property type="match status" value="1"/>
</dbReference>
<proteinExistence type="predicted"/>
<dbReference type="EMBL" id="VORB01000011">
    <property type="protein sequence ID" value="TXC76105.1"/>
    <property type="molecule type" value="Genomic_DNA"/>
</dbReference>
<dbReference type="SUPFAM" id="SSF47240">
    <property type="entry name" value="Ferritin-like"/>
    <property type="match status" value="1"/>
</dbReference>